<reference evidence="2" key="1">
    <citation type="journal article" date="2022" name="Microorganisms">
        <title>Two New Species of Filamentous Sulfur Bacteria of the Genus Thiothrix, Thiothrix winogradskyi sp. nov. and 'Candidatus Thiothrix sulfatifontis' sp. nov.</title>
        <authorList>
            <person name="Ravin N.V."/>
            <person name="Rossetti S."/>
            <person name="Beletsky A.V."/>
            <person name="Kadnikov V.V."/>
            <person name="Rudenko T.S."/>
            <person name="Smolyakov D.D."/>
            <person name="Moskvitina M.I."/>
            <person name="Gureeva M.V."/>
            <person name="Mardanov A.V."/>
            <person name="Grabovich M.Y."/>
        </authorList>
    </citation>
    <scope>NUCLEOTIDE SEQUENCE</scope>
    <source>
        <strain evidence="2">CT3</strain>
    </source>
</reference>
<dbReference type="Proteomes" id="UP001054801">
    <property type="component" value="Chromosome"/>
</dbReference>
<feature type="coiled-coil region" evidence="1">
    <location>
        <begin position="22"/>
        <end position="70"/>
    </location>
</feature>
<protein>
    <submittedName>
        <fullName evidence="2">Uncharacterized protein</fullName>
    </submittedName>
</protein>
<gene>
    <name evidence="2" type="ORF">L2Y54_09485</name>
</gene>
<evidence type="ECO:0000256" key="1">
    <source>
        <dbReference type="SAM" id="Coils"/>
    </source>
</evidence>
<keyword evidence="3" id="KW-1185">Reference proteome</keyword>
<sequence>MNLTEMTREELQAIISNMALEMTALCNARSKLEQQLEEMTASRKHYEEQLIIKKEEAAELRMELDDALESTVCDQSDPEFELLNSLCEYVNTFGGNPIEYLKDRCRDYSLELKA</sequence>
<keyword evidence="1" id="KW-0175">Coiled coil</keyword>
<dbReference type="RefSeq" id="WP_236501616.1">
    <property type="nucleotide sequence ID" value="NZ_CP091244.1"/>
</dbReference>
<accession>A0ABY3T6R4</accession>
<dbReference type="EMBL" id="CP091244">
    <property type="protein sequence ID" value="UJS26250.1"/>
    <property type="molecule type" value="Genomic_DNA"/>
</dbReference>
<evidence type="ECO:0000313" key="3">
    <source>
        <dbReference type="Proteomes" id="UP001054801"/>
    </source>
</evidence>
<name>A0ABY3T6R4_9GAMM</name>
<organism evidence="2 3">
    <name type="scientific">Thiothrix winogradskyi</name>
    <dbReference type="NCBI Taxonomy" id="96472"/>
    <lineage>
        <taxon>Bacteria</taxon>
        <taxon>Pseudomonadati</taxon>
        <taxon>Pseudomonadota</taxon>
        <taxon>Gammaproteobacteria</taxon>
        <taxon>Thiotrichales</taxon>
        <taxon>Thiotrichaceae</taxon>
        <taxon>Thiothrix</taxon>
    </lineage>
</organism>
<proteinExistence type="predicted"/>
<evidence type="ECO:0000313" key="2">
    <source>
        <dbReference type="EMBL" id="UJS26250.1"/>
    </source>
</evidence>